<dbReference type="InterPro" id="IPR044712">
    <property type="entry name" value="SLC25A32-like"/>
</dbReference>
<evidence type="ECO:0000256" key="15">
    <source>
        <dbReference type="RuleBase" id="RU000488"/>
    </source>
</evidence>
<evidence type="ECO:0000256" key="1">
    <source>
        <dbReference type="ARBA" id="ARBA00004448"/>
    </source>
</evidence>
<comment type="caution">
    <text evidence="16">The sequence shown here is derived from an EMBL/GenBank/DDBJ whole genome shotgun (WGS) entry which is preliminary data.</text>
</comment>
<dbReference type="Gene3D" id="1.50.40.10">
    <property type="entry name" value="Mitochondrial carrier domain"/>
    <property type="match status" value="1"/>
</dbReference>
<evidence type="ECO:0000256" key="2">
    <source>
        <dbReference type="ARBA" id="ARBA00006375"/>
    </source>
</evidence>
<dbReference type="Pfam" id="PF00153">
    <property type="entry name" value="Mito_carr"/>
    <property type="match status" value="3"/>
</dbReference>
<dbReference type="InterPro" id="IPR018108">
    <property type="entry name" value="MCP_transmembrane"/>
</dbReference>
<keyword evidence="8" id="KW-0496">Mitochondrion</keyword>
<dbReference type="OrthoDB" id="439792at2759"/>
<dbReference type="InterPro" id="IPR023395">
    <property type="entry name" value="MCP_dom_sf"/>
</dbReference>
<comment type="similarity">
    <text evidence="2 15">Belongs to the mitochondrial carrier (TC 2.A.29) family.</text>
</comment>
<evidence type="ECO:0000256" key="10">
    <source>
        <dbReference type="ARBA" id="ARBA00050907"/>
    </source>
</evidence>
<evidence type="ECO:0000256" key="6">
    <source>
        <dbReference type="ARBA" id="ARBA00022792"/>
    </source>
</evidence>
<keyword evidence="5" id="KW-0677">Repeat</keyword>
<proteinExistence type="inferred from homology"/>
<dbReference type="PROSITE" id="PS50920">
    <property type="entry name" value="SOLCAR"/>
    <property type="match status" value="3"/>
</dbReference>
<evidence type="ECO:0000256" key="9">
    <source>
        <dbReference type="ARBA" id="ARBA00023136"/>
    </source>
</evidence>
<comment type="function">
    <text evidence="11">Facilitates flavin adenine dinucleotide (FAD) translocation across the mitochondrial inner membrane into the mitochondrial matrix where it acts as a redox cofactor to assist flavoenzyme activities in fundamental metabolic processes including fatty acid beta-oxidation, amino acid and choline metabolism as well as mitochondrial electron transportation. In particular, provides FAD to DLD dehydrogenase of the glycine cleavage system, part of mitochondrial one-carbon metabolic pathway involved in neural tube closure in early embryogenesis.</text>
</comment>
<dbReference type="Proteomes" id="UP000440578">
    <property type="component" value="Unassembled WGS sequence"/>
</dbReference>
<keyword evidence="7" id="KW-1133">Transmembrane helix</keyword>
<name>A0A6A4VST7_AMPAM</name>
<evidence type="ECO:0000256" key="8">
    <source>
        <dbReference type="ARBA" id="ARBA00023128"/>
    </source>
</evidence>
<comment type="catalytic activity">
    <reaction evidence="10">
        <text>FAD(in) = FAD(out)</text>
        <dbReference type="Rhea" id="RHEA:76535"/>
        <dbReference type="ChEBI" id="CHEBI:57692"/>
    </reaction>
</comment>
<dbReference type="EMBL" id="VIIS01001816">
    <property type="protein sequence ID" value="KAF0292371.1"/>
    <property type="molecule type" value="Genomic_DNA"/>
</dbReference>
<comment type="subcellular location">
    <subcellularLocation>
        <location evidence="1">Mitochondrion inner membrane</location>
        <topology evidence="1">Multi-pass membrane protein</topology>
    </subcellularLocation>
</comment>
<keyword evidence="17" id="KW-1185">Reference proteome</keyword>
<keyword evidence="4 14" id="KW-0812">Transmembrane</keyword>
<keyword evidence="6" id="KW-0999">Mitochondrion inner membrane</keyword>
<dbReference type="GO" id="GO:0055085">
    <property type="term" value="P:transmembrane transport"/>
    <property type="evidence" value="ECO:0007669"/>
    <property type="project" value="InterPro"/>
</dbReference>
<evidence type="ECO:0000256" key="4">
    <source>
        <dbReference type="ARBA" id="ARBA00022692"/>
    </source>
</evidence>
<dbReference type="FunFam" id="1.50.40.10:FF:000025">
    <property type="entry name" value="mitochondrial folate transporter/carrier"/>
    <property type="match status" value="1"/>
</dbReference>
<feature type="repeat" description="Solcar" evidence="14">
    <location>
        <begin position="109"/>
        <end position="202"/>
    </location>
</feature>
<evidence type="ECO:0000256" key="7">
    <source>
        <dbReference type="ARBA" id="ARBA00022989"/>
    </source>
</evidence>
<dbReference type="GO" id="GO:0006862">
    <property type="term" value="P:nucleotide transport"/>
    <property type="evidence" value="ECO:0007669"/>
    <property type="project" value="InterPro"/>
</dbReference>
<dbReference type="GO" id="GO:0015711">
    <property type="term" value="P:organic anion transport"/>
    <property type="evidence" value="ECO:0007669"/>
    <property type="project" value="UniProtKB-ARBA"/>
</dbReference>
<evidence type="ECO:0000256" key="14">
    <source>
        <dbReference type="PROSITE-ProRule" id="PRU00282"/>
    </source>
</evidence>
<evidence type="ECO:0000256" key="11">
    <source>
        <dbReference type="ARBA" id="ARBA00058619"/>
    </source>
</evidence>
<dbReference type="SUPFAM" id="SSF103506">
    <property type="entry name" value="Mitochondrial carrier"/>
    <property type="match status" value="1"/>
</dbReference>
<evidence type="ECO:0000256" key="5">
    <source>
        <dbReference type="ARBA" id="ARBA00022737"/>
    </source>
</evidence>
<feature type="repeat" description="Solcar" evidence="14">
    <location>
        <begin position="215"/>
        <end position="299"/>
    </location>
</feature>
<evidence type="ECO:0000313" key="17">
    <source>
        <dbReference type="Proteomes" id="UP000440578"/>
    </source>
</evidence>
<protein>
    <recommendedName>
        <fullName evidence="12">Solute carrier family 25 member 32</fullName>
    </recommendedName>
    <alternativeName>
        <fullName evidence="13">Mitochondrial FAD transporter</fullName>
    </alternativeName>
</protein>
<accession>A0A6A4VST7</accession>
<evidence type="ECO:0000256" key="3">
    <source>
        <dbReference type="ARBA" id="ARBA00022448"/>
    </source>
</evidence>
<sequence length="302" mass="34171">MLVTGEPLMRRSDDNAESLKKRLDYYHKQTKPLCDYYSGRVDDGVIRSRPHYNGMLNAFGTIFSTEGVRGLYRGVTPNVWGAGSAWGLYFLFYGSIKSYMQDGDSQKDLGAARHMLAASEAGVLTLVVTNPIWVVKTRLCLQYTSDVSNLPESKKYGGMIDAFRKTYQYEGVRGLYKGFIPGVWGVSHGALQFMVYEQMKTAYNVRRGQAIDAKLSTFEYLQFAALSKLLAAFVTYPYQVVRARLQDHHVEYAGSMDVIRRILRYEGVRGLYKGLTPYLCHVTPNICCVFLVYELLANRAIS</sequence>
<evidence type="ECO:0000256" key="12">
    <source>
        <dbReference type="ARBA" id="ARBA00070508"/>
    </source>
</evidence>
<dbReference type="GO" id="GO:0005743">
    <property type="term" value="C:mitochondrial inner membrane"/>
    <property type="evidence" value="ECO:0007669"/>
    <property type="project" value="UniProtKB-SubCell"/>
</dbReference>
<keyword evidence="9 14" id="KW-0472">Membrane</keyword>
<gene>
    <name evidence="16" type="primary">SLC25A32_0</name>
    <name evidence="16" type="ORF">FJT64_009624</name>
</gene>
<keyword evidence="3 15" id="KW-0813">Transport</keyword>
<dbReference type="PANTHER" id="PTHR45683">
    <property type="entry name" value="MITOCHONDRIAL NICOTINAMIDE ADENINE DINUCLEOTIDE TRANSPORTER 1-RELATED-RELATED"/>
    <property type="match status" value="1"/>
</dbReference>
<reference evidence="16 17" key="1">
    <citation type="submission" date="2019-07" db="EMBL/GenBank/DDBJ databases">
        <title>Draft genome assembly of a fouling barnacle, Amphibalanus amphitrite (Darwin, 1854): The first reference genome for Thecostraca.</title>
        <authorList>
            <person name="Kim W."/>
        </authorList>
    </citation>
    <scope>NUCLEOTIDE SEQUENCE [LARGE SCALE GENOMIC DNA]</scope>
    <source>
        <strain evidence="16">SNU_AA5</strain>
        <tissue evidence="16">Soma without cirri and trophi</tissue>
    </source>
</reference>
<feature type="repeat" description="Solcar" evidence="14">
    <location>
        <begin position="1"/>
        <end position="99"/>
    </location>
</feature>
<organism evidence="16 17">
    <name type="scientific">Amphibalanus amphitrite</name>
    <name type="common">Striped barnacle</name>
    <name type="synonym">Balanus amphitrite</name>
    <dbReference type="NCBI Taxonomy" id="1232801"/>
    <lineage>
        <taxon>Eukaryota</taxon>
        <taxon>Metazoa</taxon>
        <taxon>Ecdysozoa</taxon>
        <taxon>Arthropoda</taxon>
        <taxon>Crustacea</taxon>
        <taxon>Multicrustacea</taxon>
        <taxon>Cirripedia</taxon>
        <taxon>Thoracica</taxon>
        <taxon>Thoracicalcarea</taxon>
        <taxon>Balanomorpha</taxon>
        <taxon>Balanoidea</taxon>
        <taxon>Balanidae</taxon>
        <taxon>Amphibalaninae</taxon>
        <taxon>Amphibalanus</taxon>
    </lineage>
</organism>
<dbReference type="AlphaFoldDB" id="A0A6A4VST7"/>
<evidence type="ECO:0000256" key="13">
    <source>
        <dbReference type="ARBA" id="ARBA00079992"/>
    </source>
</evidence>
<evidence type="ECO:0000313" key="16">
    <source>
        <dbReference type="EMBL" id="KAF0292371.1"/>
    </source>
</evidence>